<name>A0A427Y2G5_9TREE</name>
<keyword evidence="3" id="KW-1185">Reference proteome</keyword>
<dbReference type="Proteomes" id="UP000279259">
    <property type="component" value="Unassembled WGS sequence"/>
</dbReference>
<feature type="region of interest" description="Disordered" evidence="1">
    <location>
        <begin position="1"/>
        <end position="42"/>
    </location>
</feature>
<accession>A0A427Y2G5</accession>
<organism evidence="2 3">
    <name type="scientific">Saitozyma podzolica</name>
    <dbReference type="NCBI Taxonomy" id="1890683"/>
    <lineage>
        <taxon>Eukaryota</taxon>
        <taxon>Fungi</taxon>
        <taxon>Dikarya</taxon>
        <taxon>Basidiomycota</taxon>
        <taxon>Agaricomycotina</taxon>
        <taxon>Tremellomycetes</taxon>
        <taxon>Tremellales</taxon>
        <taxon>Trimorphomycetaceae</taxon>
        <taxon>Saitozyma</taxon>
    </lineage>
</organism>
<dbReference type="AlphaFoldDB" id="A0A427Y2G5"/>
<feature type="region of interest" description="Disordered" evidence="1">
    <location>
        <begin position="71"/>
        <end position="92"/>
    </location>
</feature>
<reference evidence="2 3" key="1">
    <citation type="submission" date="2018-11" db="EMBL/GenBank/DDBJ databases">
        <title>Genome sequence of Saitozyma podzolica DSM 27192.</title>
        <authorList>
            <person name="Aliyu H."/>
            <person name="Gorte O."/>
            <person name="Ochsenreither K."/>
        </authorList>
    </citation>
    <scope>NUCLEOTIDE SEQUENCE [LARGE SCALE GENOMIC DNA]</scope>
    <source>
        <strain evidence="2 3">DSM 27192</strain>
    </source>
</reference>
<sequence>MTLSTSRRTLDMVNDVRRARHSAPSRRANPVASPPDTVNAPALDHEAADDEDLYLLGTAFERDALVLNVMAGEDEDQSNSPMSKIGRRRPRG</sequence>
<proteinExistence type="predicted"/>
<feature type="compositionally biased region" description="Basic and acidic residues" evidence="1">
    <location>
        <begin position="8"/>
        <end position="17"/>
    </location>
</feature>
<comment type="caution">
    <text evidence="2">The sequence shown here is derived from an EMBL/GenBank/DDBJ whole genome shotgun (WGS) entry which is preliminary data.</text>
</comment>
<evidence type="ECO:0000256" key="1">
    <source>
        <dbReference type="SAM" id="MobiDB-lite"/>
    </source>
</evidence>
<evidence type="ECO:0000313" key="2">
    <source>
        <dbReference type="EMBL" id="RSH85336.1"/>
    </source>
</evidence>
<evidence type="ECO:0000313" key="3">
    <source>
        <dbReference type="Proteomes" id="UP000279259"/>
    </source>
</evidence>
<gene>
    <name evidence="2" type="ORF">EHS25_004732</name>
</gene>
<protein>
    <submittedName>
        <fullName evidence="2">Uncharacterized protein</fullName>
    </submittedName>
</protein>
<dbReference type="EMBL" id="RSCD01000020">
    <property type="protein sequence ID" value="RSH85336.1"/>
    <property type="molecule type" value="Genomic_DNA"/>
</dbReference>